<name>A0ABP5JNJ0_9ACTN</name>
<organism evidence="2 3">
    <name type="scientific">Kitasatospora saccharophila</name>
    <dbReference type="NCBI Taxonomy" id="407973"/>
    <lineage>
        <taxon>Bacteria</taxon>
        <taxon>Bacillati</taxon>
        <taxon>Actinomycetota</taxon>
        <taxon>Actinomycetes</taxon>
        <taxon>Kitasatosporales</taxon>
        <taxon>Streptomycetaceae</taxon>
        <taxon>Kitasatospora</taxon>
    </lineage>
</organism>
<dbReference type="EMBL" id="BAAANS010000073">
    <property type="protein sequence ID" value="GAA2120502.1"/>
    <property type="molecule type" value="Genomic_DNA"/>
</dbReference>
<protein>
    <recommendedName>
        <fullName evidence="1">MmyB-like transcription regulator ligand binding domain-containing protein</fullName>
    </recommendedName>
</protein>
<proteinExistence type="predicted"/>
<feature type="domain" description="MmyB-like transcription regulator ligand binding" evidence="1">
    <location>
        <begin position="3"/>
        <end position="111"/>
    </location>
</feature>
<evidence type="ECO:0000313" key="3">
    <source>
        <dbReference type="Proteomes" id="UP001500897"/>
    </source>
</evidence>
<sequence>MISDLGDVLAQNPLSAVVFGGLSVVPPAARNCPRAGSPSLGTRVRFPVGQHDDLARAHTATLRAARATHPNGPRIAESLQQLRFTGAEFADCWDRHEISVRANGRKAAPRPAGVG</sequence>
<reference evidence="3" key="1">
    <citation type="journal article" date="2019" name="Int. J. Syst. Evol. Microbiol.">
        <title>The Global Catalogue of Microorganisms (GCM) 10K type strain sequencing project: providing services to taxonomists for standard genome sequencing and annotation.</title>
        <authorList>
            <consortium name="The Broad Institute Genomics Platform"/>
            <consortium name="The Broad Institute Genome Sequencing Center for Infectious Disease"/>
            <person name="Wu L."/>
            <person name="Ma J."/>
        </authorList>
    </citation>
    <scope>NUCLEOTIDE SEQUENCE [LARGE SCALE GENOMIC DNA]</scope>
    <source>
        <strain evidence="3">JCM 14559</strain>
    </source>
</reference>
<gene>
    <name evidence="2" type="ORF">GCM10009759_69420</name>
</gene>
<comment type="caution">
    <text evidence="2">The sequence shown here is derived from an EMBL/GenBank/DDBJ whole genome shotgun (WGS) entry which is preliminary data.</text>
</comment>
<evidence type="ECO:0000259" key="1">
    <source>
        <dbReference type="Pfam" id="PF17765"/>
    </source>
</evidence>
<dbReference type="InterPro" id="IPR041413">
    <property type="entry name" value="MLTR_LBD"/>
</dbReference>
<dbReference type="Proteomes" id="UP001500897">
    <property type="component" value="Unassembled WGS sequence"/>
</dbReference>
<dbReference type="RefSeq" id="WP_344558086.1">
    <property type="nucleotide sequence ID" value="NZ_BAAANS010000073.1"/>
</dbReference>
<evidence type="ECO:0000313" key="2">
    <source>
        <dbReference type="EMBL" id="GAA2120502.1"/>
    </source>
</evidence>
<dbReference type="Pfam" id="PF17765">
    <property type="entry name" value="MLTR_LBD"/>
    <property type="match status" value="1"/>
</dbReference>
<keyword evidence="3" id="KW-1185">Reference proteome</keyword>
<dbReference type="Gene3D" id="3.30.450.180">
    <property type="match status" value="1"/>
</dbReference>
<accession>A0ABP5JNJ0</accession>